<feature type="compositionally biased region" description="Basic residues" evidence="1">
    <location>
        <begin position="915"/>
        <end position="928"/>
    </location>
</feature>
<feature type="compositionally biased region" description="Low complexity" evidence="1">
    <location>
        <begin position="215"/>
        <end position="235"/>
    </location>
</feature>
<feature type="compositionally biased region" description="Low complexity" evidence="1">
    <location>
        <begin position="409"/>
        <end position="436"/>
    </location>
</feature>
<evidence type="ECO:0000256" key="1">
    <source>
        <dbReference type="SAM" id="MobiDB-lite"/>
    </source>
</evidence>
<feature type="region of interest" description="Disordered" evidence="1">
    <location>
        <begin position="179"/>
        <end position="199"/>
    </location>
</feature>
<feature type="compositionally biased region" description="Basic and acidic residues" evidence="1">
    <location>
        <begin position="437"/>
        <end position="489"/>
    </location>
</feature>
<feature type="region of interest" description="Disordered" evidence="1">
    <location>
        <begin position="293"/>
        <end position="333"/>
    </location>
</feature>
<feature type="region of interest" description="Disordered" evidence="1">
    <location>
        <begin position="1"/>
        <end position="112"/>
    </location>
</feature>
<feature type="region of interest" description="Disordered" evidence="1">
    <location>
        <begin position="215"/>
        <end position="277"/>
    </location>
</feature>
<proteinExistence type="predicted"/>
<feature type="compositionally biased region" description="Basic and acidic residues" evidence="1">
    <location>
        <begin position="959"/>
        <end position="986"/>
    </location>
</feature>
<protein>
    <submittedName>
        <fullName evidence="2">Uncharacterized protein</fullName>
    </submittedName>
</protein>
<feature type="compositionally biased region" description="Low complexity" evidence="1">
    <location>
        <begin position="898"/>
        <end position="914"/>
    </location>
</feature>
<feature type="compositionally biased region" description="Low complexity" evidence="1">
    <location>
        <begin position="933"/>
        <end position="949"/>
    </location>
</feature>
<feature type="compositionally biased region" description="Basic and acidic residues" evidence="1">
    <location>
        <begin position="720"/>
        <end position="762"/>
    </location>
</feature>
<feature type="compositionally biased region" description="Basic and acidic residues" evidence="1">
    <location>
        <begin position="499"/>
        <end position="531"/>
    </location>
</feature>
<keyword evidence="3" id="KW-1185">Reference proteome</keyword>
<feature type="compositionally biased region" description="Basic and acidic residues" evidence="1">
    <location>
        <begin position="871"/>
        <end position="887"/>
    </location>
</feature>
<feature type="compositionally biased region" description="Polar residues" evidence="1">
    <location>
        <begin position="323"/>
        <end position="333"/>
    </location>
</feature>
<dbReference type="AlphaFoldDB" id="A0A3N4HCI8"/>
<feature type="compositionally biased region" description="Low complexity" evidence="1">
    <location>
        <begin position="95"/>
        <end position="107"/>
    </location>
</feature>
<feature type="region of interest" description="Disordered" evidence="1">
    <location>
        <begin position="348"/>
        <end position="546"/>
    </location>
</feature>
<dbReference type="STRING" id="1160509.A0A3N4HCI8"/>
<sequence length="1038" mass="116396">MSDSRPYQAQASSGSFNKQNQRGRGRGGGSKSLFDRTSFGFDGSAVFNTHHNSNSNPGGKFKQHYKQNGRGGNKYYKKHFNGNNSFKKNGLKSFNSNTTATDTTTDTESAELDDGRFEDHAEERDDTNDVGYLRVTGTTTAGLNPLNSPPEDEPFQLERFREAGIEGNKRALTENKEDISSVPTLSHAHLSSVPATTTSSTQNILSELLHRTSLPYTTGTSTTSSSSSSSQTQTPSRRREEEDTWSTMRDQSTVGNHSNTPATNGIPQDSTPRPAPAAADELRMKALASMMKKNKGDDLAASPRVAHADTVASSPGDKERTNGGATPSSASNGFAASLDDLLADGRAASVQNQRAQQQALQQSAATKDVQPDLFDKYNASSSSNSTEKPTLNIRTSEYEPQDEKIRSATSTTTGLTGGNSAQSATTTPSTALTARTTDSERTAINKSETPRGYDKNHDKHRERGRSPQRDQRGYDSYRQERFDKRDVPPHSRSRASSKGRYDDRPPRFDDRPRETRYDDRIISERIDDGRGKRYQSPPPVIGRGRDHMDPLARVHSDDNRYPPPPPPAGDYDRIAAAGRDLRDPYAHLRYPADPAGMRERSAYTQDYLTNYPPYAAPRDSGTVAPHVSAAAAREADYAASHFHDVSDWLELTRFHDLAFRQHKLQVYREFRRLEQEDPLFNTYAARGIPPPPLVRGEDPLLARAVRSSSALAMPPPPPIPRDERIRDRQPLPPQERLERAPSRAAPRFDDDLPSPYRERDGGARSLKRRLSFEDGYVQGRHPEKAARSTYDDPRMPPPPPSGSTPRNNEQSSRPPLSEPERNDSVGERTIEGLASVRNESAAAPPRESLPPQEELIARTRNGGSPPYNQRRRYDDNDRGRPQSRDNDGNNTGSDGRRFNNWNNLNNRSRSPRPFYNKHHNNNNHHKNRHNDNYNHNNNSNNNGDNNNNREGGRGHWGRRGSEDRRPQFRRPSFNDDRRQNGKRDGFDNSNGYNDRRDFNDRRDRQVSSFVDDQIAEGEVLRPRSPLKRKGDSWTPYHR</sequence>
<name>A0A3N4HCI8_ASCIM</name>
<organism evidence="2 3">
    <name type="scientific">Ascobolus immersus RN42</name>
    <dbReference type="NCBI Taxonomy" id="1160509"/>
    <lineage>
        <taxon>Eukaryota</taxon>
        <taxon>Fungi</taxon>
        <taxon>Dikarya</taxon>
        <taxon>Ascomycota</taxon>
        <taxon>Pezizomycotina</taxon>
        <taxon>Pezizomycetes</taxon>
        <taxon>Pezizales</taxon>
        <taxon>Ascobolaceae</taxon>
        <taxon>Ascobolus</taxon>
    </lineage>
</organism>
<feature type="compositionally biased region" description="Polar residues" evidence="1">
    <location>
        <begin position="1"/>
        <end position="20"/>
    </location>
</feature>
<feature type="compositionally biased region" description="Basic and acidic residues" evidence="1">
    <location>
        <begin position="818"/>
        <end position="830"/>
    </location>
</feature>
<feature type="compositionally biased region" description="Basic and acidic residues" evidence="1">
    <location>
        <begin position="993"/>
        <end position="1005"/>
    </location>
</feature>
<dbReference type="Proteomes" id="UP000275078">
    <property type="component" value="Unassembled WGS sequence"/>
</dbReference>
<reference evidence="2 3" key="1">
    <citation type="journal article" date="2018" name="Nat. Ecol. Evol.">
        <title>Pezizomycetes genomes reveal the molecular basis of ectomycorrhizal truffle lifestyle.</title>
        <authorList>
            <person name="Murat C."/>
            <person name="Payen T."/>
            <person name="Noel B."/>
            <person name="Kuo A."/>
            <person name="Morin E."/>
            <person name="Chen J."/>
            <person name="Kohler A."/>
            <person name="Krizsan K."/>
            <person name="Balestrini R."/>
            <person name="Da Silva C."/>
            <person name="Montanini B."/>
            <person name="Hainaut M."/>
            <person name="Levati E."/>
            <person name="Barry K.W."/>
            <person name="Belfiori B."/>
            <person name="Cichocki N."/>
            <person name="Clum A."/>
            <person name="Dockter R.B."/>
            <person name="Fauchery L."/>
            <person name="Guy J."/>
            <person name="Iotti M."/>
            <person name="Le Tacon F."/>
            <person name="Lindquist E.A."/>
            <person name="Lipzen A."/>
            <person name="Malagnac F."/>
            <person name="Mello A."/>
            <person name="Molinier V."/>
            <person name="Miyauchi S."/>
            <person name="Poulain J."/>
            <person name="Riccioni C."/>
            <person name="Rubini A."/>
            <person name="Sitrit Y."/>
            <person name="Splivallo R."/>
            <person name="Traeger S."/>
            <person name="Wang M."/>
            <person name="Zifcakova L."/>
            <person name="Wipf D."/>
            <person name="Zambonelli A."/>
            <person name="Paolocci F."/>
            <person name="Nowrousian M."/>
            <person name="Ottonello S."/>
            <person name="Baldrian P."/>
            <person name="Spatafora J.W."/>
            <person name="Henrissat B."/>
            <person name="Nagy L.G."/>
            <person name="Aury J.M."/>
            <person name="Wincker P."/>
            <person name="Grigoriev I.V."/>
            <person name="Bonfante P."/>
            <person name="Martin F.M."/>
        </authorList>
    </citation>
    <scope>NUCLEOTIDE SEQUENCE [LARGE SCALE GENOMIC DNA]</scope>
    <source>
        <strain evidence="2 3">RN42</strain>
    </source>
</reference>
<feature type="compositionally biased region" description="Polar residues" evidence="1">
    <location>
        <begin position="46"/>
        <end position="57"/>
    </location>
</feature>
<accession>A0A3N4HCI8</accession>
<feature type="region of interest" description="Disordered" evidence="1">
    <location>
        <begin position="706"/>
        <end position="1038"/>
    </location>
</feature>
<gene>
    <name evidence="2" type="ORF">BJ508DRAFT_92111</name>
</gene>
<feature type="compositionally biased region" description="Basic and acidic residues" evidence="1">
    <location>
        <begin position="780"/>
        <end position="794"/>
    </location>
</feature>
<feature type="compositionally biased region" description="Polar residues" evidence="1">
    <location>
        <begin position="245"/>
        <end position="271"/>
    </location>
</feature>
<feature type="compositionally biased region" description="Polar residues" evidence="1">
    <location>
        <begin position="378"/>
        <end position="395"/>
    </location>
</feature>
<evidence type="ECO:0000313" key="2">
    <source>
        <dbReference type="EMBL" id="RPA71427.1"/>
    </source>
</evidence>
<feature type="compositionally biased region" description="Low complexity" evidence="1">
    <location>
        <begin position="348"/>
        <end position="365"/>
    </location>
</feature>
<evidence type="ECO:0000313" key="3">
    <source>
        <dbReference type="Proteomes" id="UP000275078"/>
    </source>
</evidence>
<dbReference type="EMBL" id="ML119930">
    <property type="protein sequence ID" value="RPA71427.1"/>
    <property type="molecule type" value="Genomic_DNA"/>
</dbReference>